<dbReference type="FunFam" id="4.10.1000.10:FF:000003">
    <property type="entry name" value="Zinc finger CCCH domain-containing protein"/>
    <property type="match status" value="1"/>
</dbReference>
<dbReference type="OrthoDB" id="533833at2759"/>
<dbReference type="InterPro" id="IPR000571">
    <property type="entry name" value="Znf_CCCH"/>
</dbReference>
<feature type="region of interest" description="Disordered" evidence="6">
    <location>
        <begin position="391"/>
        <end position="414"/>
    </location>
</feature>
<dbReference type="GO" id="GO:0003729">
    <property type="term" value="F:mRNA binding"/>
    <property type="evidence" value="ECO:0007669"/>
    <property type="project" value="InterPro"/>
</dbReference>
<gene>
    <name evidence="8" type="ORF">J5N97_017802</name>
</gene>
<feature type="domain" description="C3H1-type" evidence="7">
    <location>
        <begin position="239"/>
        <end position="267"/>
    </location>
</feature>
<dbReference type="InterPro" id="IPR036855">
    <property type="entry name" value="Znf_CCCH_sf"/>
</dbReference>
<evidence type="ECO:0000256" key="6">
    <source>
        <dbReference type="SAM" id="MobiDB-lite"/>
    </source>
</evidence>
<dbReference type="GO" id="GO:0010468">
    <property type="term" value="P:regulation of gene expression"/>
    <property type="evidence" value="ECO:0007669"/>
    <property type="project" value="UniProtKB-ARBA"/>
</dbReference>
<dbReference type="InterPro" id="IPR025886">
    <property type="entry name" value="PP2-like"/>
</dbReference>
<feature type="zinc finger region" description="C3H1-type" evidence="5">
    <location>
        <begin position="239"/>
        <end position="267"/>
    </location>
</feature>
<keyword evidence="3 5" id="KW-0863">Zinc-finger</keyword>
<dbReference type="GO" id="GO:0008270">
    <property type="term" value="F:zinc ion binding"/>
    <property type="evidence" value="ECO:0007669"/>
    <property type="project" value="UniProtKB-KW"/>
</dbReference>
<dbReference type="Proteomes" id="UP001085076">
    <property type="component" value="Miscellaneous, Linkage group lg04"/>
</dbReference>
<keyword evidence="9" id="KW-1185">Reference proteome</keyword>
<organism evidence="8 9">
    <name type="scientific">Dioscorea zingiberensis</name>
    <dbReference type="NCBI Taxonomy" id="325984"/>
    <lineage>
        <taxon>Eukaryota</taxon>
        <taxon>Viridiplantae</taxon>
        <taxon>Streptophyta</taxon>
        <taxon>Embryophyta</taxon>
        <taxon>Tracheophyta</taxon>
        <taxon>Spermatophyta</taxon>
        <taxon>Magnoliopsida</taxon>
        <taxon>Liliopsida</taxon>
        <taxon>Dioscoreales</taxon>
        <taxon>Dioscoreaceae</taxon>
        <taxon>Dioscorea</taxon>
    </lineage>
</organism>
<evidence type="ECO:0000313" key="9">
    <source>
        <dbReference type="Proteomes" id="UP001085076"/>
    </source>
</evidence>
<dbReference type="InterPro" id="IPR045877">
    <property type="entry name" value="ZFP36-like"/>
</dbReference>
<evidence type="ECO:0000256" key="5">
    <source>
        <dbReference type="PROSITE-ProRule" id="PRU00723"/>
    </source>
</evidence>
<evidence type="ECO:0000256" key="2">
    <source>
        <dbReference type="ARBA" id="ARBA00022737"/>
    </source>
</evidence>
<evidence type="ECO:0000256" key="3">
    <source>
        <dbReference type="ARBA" id="ARBA00022771"/>
    </source>
</evidence>
<dbReference type="Gene3D" id="4.10.1000.10">
    <property type="entry name" value="Zinc finger, CCCH-type"/>
    <property type="match status" value="1"/>
</dbReference>
<protein>
    <recommendedName>
        <fullName evidence="7">C3H1-type domain-containing protein</fullName>
    </recommendedName>
</protein>
<dbReference type="PANTHER" id="PTHR12547:SF18">
    <property type="entry name" value="PROTEIN TIS11"/>
    <property type="match status" value="1"/>
</dbReference>
<dbReference type="SUPFAM" id="SSF90229">
    <property type="entry name" value="CCCH zinc finger"/>
    <property type="match status" value="2"/>
</dbReference>
<evidence type="ECO:0000313" key="8">
    <source>
        <dbReference type="EMBL" id="KAJ0975837.1"/>
    </source>
</evidence>
<comment type="caution">
    <text evidence="8">The sequence shown here is derived from an EMBL/GenBank/DDBJ whole genome shotgun (WGS) entry which is preliminary data.</text>
</comment>
<keyword evidence="1 5" id="KW-0479">Metal-binding</keyword>
<dbReference type="PANTHER" id="PTHR12547">
    <property type="entry name" value="CCCH ZINC FINGER/TIS11-RELATED"/>
    <property type="match status" value="1"/>
</dbReference>
<dbReference type="EMBL" id="JAGGNH010000004">
    <property type="protein sequence ID" value="KAJ0975837.1"/>
    <property type="molecule type" value="Genomic_DNA"/>
</dbReference>
<reference evidence="8" key="2">
    <citation type="journal article" date="2022" name="Hortic Res">
        <title>The genome of Dioscorea zingiberensis sheds light on the biosynthesis, origin and evolution of the medicinally important diosgenin saponins.</title>
        <authorList>
            <person name="Li Y."/>
            <person name="Tan C."/>
            <person name="Li Z."/>
            <person name="Guo J."/>
            <person name="Li S."/>
            <person name="Chen X."/>
            <person name="Wang C."/>
            <person name="Dai X."/>
            <person name="Yang H."/>
            <person name="Song W."/>
            <person name="Hou L."/>
            <person name="Xu J."/>
            <person name="Tong Z."/>
            <person name="Xu A."/>
            <person name="Yuan X."/>
            <person name="Wang W."/>
            <person name="Yang Q."/>
            <person name="Chen L."/>
            <person name="Sun Z."/>
            <person name="Wang K."/>
            <person name="Pan B."/>
            <person name="Chen J."/>
            <person name="Bao Y."/>
            <person name="Liu F."/>
            <person name="Qi X."/>
            <person name="Gang D.R."/>
            <person name="Wen J."/>
            <person name="Li J."/>
        </authorList>
    </citation>
    <scope>NUCLEOTIDE SEQUENCE</scope>
    <source>
        <strain evidence="8">Dzin_1.0</strain>
    </source>
</reference>
<feature type="zinc finger region" description="C3H1-type" evidence="5">
    <location>
        <begin position="273"/>
        <end position="301"/>
    </location>
</feature>
<dbReference type="Pfam" id="PF14299">
    <property type="entry name" value="PP2"/>
    <property type="match status" value="1"/>
</dbReference>
<sequence>MSRTSSHHKGIENPIAFDVRYCAQGKALIIKPNELNIVWGADPRYWKPPTEDGAELVQVCWLEVTKTIQTSSLFEKDKTYILQLTFNMELKPDAFGWKDSPVRMAVKPGNRRFWKRIDLTSKAVPQRSQSENSKVQASIKFNYKFDGSNKQLEFDHHQVIMAGYGYPNHPFLPNHQQPPLHHPQPTAPYGHNMLNHTSNNSFSFPTSSPHLWSPPMAHPLPPVDPPVPVNNNNNSSNLFYKTRRCKKYRETGECPYGKSCIFAHGDEELRKPPGKSGLCHKFMREGYCPNGNTCTYLHQQPAGKLINAAAPANWAIGGGHGPSNYQTSAPVSDPPLHYNHHHHHPITGADVAPTETEVEENMGGDGHMENNQRNIAAEEALRTLPNSTVSSTMDVYATPRNEENNNERNRDVERNKRFPRGKINTIYADWIDEC</sequence>
<proteinExistence type="predicted"/>
<dbReference type="Gene3D" id="6.10.250.3220">
    <property type="match status" value="1"/>
</dbReference>
<dbReference type="PROSITE" id="PS50103">
    <property type="entry name" value="ZF_C3H1"/>
    <property type="match status" value="2"/>
</dbReference>
<evidence type="ECO:0000259" key="7">
    <source>
        <dbReference type="PROSITE" id="PS50103"/>
    </source>
</evidence>
<evidence type="ECO:0000256" key="4">
    <source>
        <dbReference type="ARBA" id="ARBA00022833"/>
    </source>
</evidence>
<dbReference type="SMART" id="SM00356">
    <property type="entry name" value="ZnF_C3H1"/>
    <property type="match status" value="2"/>
</dbReference>
<feature type="compositionally biased region" description="Basic and acidic residues" evidence="6">
    <location>
        <begin position="400"/>
        <end position="414"/>
    </location>
</feature>
<feature type="domain" description="C3H1-type" evidence="7">
    <location>
        <begin position="273"/>
        <end position="301"/>
    </location>
</feature>
<accession>A0A9D5CP02</accession>
<keyword evidence="4 5" id="KW-0862">Zinc</keyword>
<evidence type="ECO:0000256" key="1">
    <source>
        <dbReference type="ARBA" id="ARBA00022723"/>
    </source>
</evidence>
<keyword evidence="2" id="KW-0677">Repeat</keyword>
<reference evidence="8" key="1">
    <citation type="submission" date="2021-03" db="EMBL/GenBank/DDBJ databases">
        <authorList>
            <person name="Li Z."/>
            <person name="Yang C."/>
        </authorList>
    </citation>
    <scope>NUCLEOTIDE SEQUENCE</scope>
    <source>
        <strain evidence="8">Dzin_1.0</strain>
        <tissue evidence="8">Leaf</tissue>
    </source>
</reference>
<dbReference type="GO" id="GO:0051252">
    <property type="term" value="P:regulation of RNA metabolic process"/>
    <property type="evidence" value="ECO:0007669"/>
    <property type="project" value="UniProtKB-ARBA"/>
</dbReference>
<dbReference type="Pfam" id="PF00642">
    <property type="entry name" value="zf-CCCH"/>
    <property type="match status" value="2"/>
</dbReference>
<dbReference type="AlphaFoldDB" id="A0A9D5CP02"/>
<name>A0A9D5CP02_9LILI</name>